<organism evidence="4">
    <name type="scientific">Tanacetum cinerariifolium</name>
    <name type="common">Dalmatian daisy</name>
    <name type="synonym">Chrysanthemum cinerariifolium</name>
    <dbReference type="NCBI Taxonomy" id="118510"/>
    <lineage>
        <taxon>Eukaryota</taxon>
        <taxon>Viridiplantae</taxon>
        <taxon>Streptophyta</taxon>
        <taxon>Embryophyta</taxon>
        <taxon>Tracheophyta</taxon>
        <taxon>Spermatophyta</taxon>
        <taxon>Magnoliopsida</taxon>
        <taxon>eudicotyledons</taxon>
        <taxon>Gunneridae</taxon>
        <taxon>Pentapetalae</taxon>
        <taxon>asterids</taxon>
        <taxon>campanulids</taxon>
        <taxon>Asterales</taxon>
        <taxon>Asteraceae</taxon>
        <taxon>Asteroideae</taxon>
        <taxon>Anthemideae</taxon>
        <taxon>Anthemidinae</taxon>
        <taxon>Tanacetum</taxon>
    </lineage>
</organism>
<protein>
    <submittedName>
        <fullName evidence="4">Uncharacterized protein</fullName>
    </submittedName>
</protein>
<dbReference type="Gene3D" id="3.30.70.270">
    <property type="match status" value="1"/>
</dbReference>
<proteinExistence type="predicted"/>
<dbReference type="AlphaFoldDB" id="A0A699J9K6"/>
<gene>
    <name evidence="4" type="ORF">Tci_589378</name>
</gene>
<feature type="region of interest" description="Disordered" evidence="1">
    <location>
        <begin position="1"/>
        <end position="20"/>
    </location>
</feature>
<dbReference type="Pfam" id="PF00078">
    <property type="entry name" value="RVT_1"/>
    <property type="match status" value="1"/>
</dbReference>
<evidence type="ECO:0000256" key="1">
    <source>
        <dbReference type="SAM" id="MobiDB-lite"/>
    </source>
</evidence>
<dbReference type="Pfam" id="PF19259">
    <property type="entry name" value="Ty3_capsid"/>
    <property type="match status" value="1"/>
</dbReference>
<reference evidence="4" key="1">
    <citation type="journal article" date="2019" name="Sci. Rep.">
        <title>Draft genome of Tanacetum cinerariifolium, the natural source of mosquito coil.</title>
        <authorList>
            <person name="Yamashiro T."/>
            <person name="Shiraishi A."/>
            <person name="Satake H."/>
            <person name="Nakayama K."/>
        </authorList>
    </citation>
    <scope>NUCLEOTIDE SEQUENCE</scope>
</reference>
<dbReference type="EMBL" id="BKCJ010380442">
    <property type="protein sequence ID" value="GFA17406.1"/>
    <property type="molecule type" value="Genomic_DNA"/>
</dbReference>
<dbReference type="InterPro" id="IPR043128">
    <property type="entry name" value="Rev_trsase/Diguanyl_cyclase"/>
</dbReference>
<dbReference type="InterPro" id="IPR043502">
    <property type="entry name" value="DNA/RNA_pol_sf"/>
</dbReference>
<comment type="caution">
    <text evidence="4">The sequence shown here is derived from an EMBL/GenBank/DDBJ whole genome shotgun (WGS) entry which is preliminary data.</text>
</comment>
<feature type="domain" description="Reverse transcriptase" evidence="2">
    <location>
        <begin position="400"/>
        <end position="447"/>
    </location>
</feature>
<dbReference type="PANTHER" id="PTHR15503:SF45">
    <property type="entry name" value="RNA-DIRECTED DNA POLYMERASE HOMOLOG"/>
    <property type="match status" value="1"/>
</dbReference>
<dbReference type="Gene3D" id="3.10.10.10">
    <property type="entry name" value="HIV Type 1 Reverse Transcriptase, subunit A, domain 1"/>
    <property type="match status" value="1"/>
</dbReference>
<name>A0A699J9K6_TANCI</name>
<dbReference type="SUPFAM" id="SSF56672">
    <property type="entry name" value="DNA/RNA polymerases"/>
    <property type="match status" value="1"/>
</dbReference>
<dbReference type="InterPro" id="IPR032567">
    <property type="entry name" value="RTL1-rel"/>
</dbReference>
<evidence type="ECO:0000259" key="2">
    <source>
        <dbReference type="Pfam" id="PF00078"/>
    </source>
</evidence>
<evidence type="ECO:0000313" key="4">
    <source>
        <dbReference type="EMBL" id="GFA17406.1"/>
    </source>
</evidence>
<feature type="domain" description="Ty3 transposon capsid-like protein" evidence="3">
    <location>
        <begin position="30"/>
        <end position="211"/>
    </location>
</feature>
<evidence type="ECO:0000259" key="3">
    <source>
        <dbReference type="Pfam" id="PF19259"/>
    </source>
</evidence>
<dbReference type="PANTHER" id="PTHR15503">
    <property type="entry name" value="LDOC1 RELATED"/>
    <property type="match status" value="1"/>
</dbReference>
<dbReference type="InterPro" id="IPR000477">
    <property type="entry name" value="RT_dom"/>
</dbReference>
<dbReference type="InterPro" id="IPR045358">
    <property type="entry name" value="Ty3_capsid"/>
</dbReference>
<accession>A0A699J9K6</accession>
<sequence>MVEAEASRVRNGYDSNGSGPRLAQAVRECTYPNFLKCHPLNFKGTEGVVRLTQWFEKMESVFNISNCTAACQVKYAACTLQGVALTWWTSHVKTVTLEVAHALPWKVLKKMMTDKYCPRGKIKKLETEMWKLKTKGTHVIGYNRYFQELALMCDRMFPEKSDRVEKYIGGLPDTIHDSVKAARPKTMQEAIKFATELIDMRIRDVVENKQKFKGTFGNIQNQPQQNKRQNTGQAYTVGNSDRNIYTGSKPLCSKCDYHHEGPSYLGADKSFVSTTFSSQIDIAPIALDHHYNVEIADGRIIGMDWLSRYNAVIACAEKLVRIPFGNEILTIHVPVVQEFPEVFPKDLPGIPPTRSVVFRIDLVPGAAPVARAPYRLAPSEMKELADQLQELTAKGFIRPIFMDLMNWVCKPYLDKFMIVFIDDILIYSKDKKEHEEHLKAILELLKKE</sequence>